<protein>
    <recommendedName>
        <fullName evidence="12">Phosphoenolpyruvate--protein phosphotransferase</fullName>
    </recommendedName>
</protein>
<evidence type="ECO:0000313" key="10">
    <source>
        <dbReference type="EMBL" id="BBI49823.1"/>
    </source>
</evidence>
<dbReference type="InterPro" id="IPR050499">
    <property type="entry name" value="PEP-utilizing_PTS_enzyme"/>
</dbReference>
<dbReference type="Gene3D" id="1.10.274.10">
    <property type="entry name" value="PtsI, HPr-binding domain"/>
    <property type="match status" value="1"/>
</dbReference>
<evidence type="ECO:0008006" key="12">
    <source>
        <dbReference type="Google" id="ProtNLM"/>
    </source>
</evidence>
<dbReference type="SUPFAM" id="SSF47831">
    <property type="entry name" value="Enzyme I of the PEP:sugar phosphotransferase system HPr-binding (sub)domain"/>
    <property type="match status" value="1"/>
</dbReference>
<dbReference type="PANTHER" id="PTHR46244">
    <property type="entry name" value="PHOSPHOENOLPYRUVATE-PROTEIN PHOSPHOTRANSFERASE"/>
    <property type="match status" value="1"/>
</dbReference>
<dbReference type="InterPro" id="IPR008279">
    <property type="entry name" value="PEP-util_enz_mobile_dom"/>
</dbReference>
<dbReference type="Pfam" id="PF00391">
    <property type="entry name" value="PEP-utilizers"/>
    <property type="match status" value="1"/>
</dbReference>
<dbReference type="SUPFAM" id="SSF52009">
    <property type="entry name" value="Phosphohistidine domain"/>
    <property type="match status" value="1"/>
</dbReference>
<keyword evidence="4" id="KW-0479">Metal-binding</keyword>
<evidence type="ECO:0000256" key="6">
    <source>
        <dbReference type="ARBA" id="ARBA00022842"/>
    </source>
</evidence>
<keyword evidence="5" id="KW-0418">Kinase</keyword>
<reference evidence="11" key="1">
    <citation type="journal article" date="2019" name="Microbiol. Resour. Announc.">
        <title>Complete Genome Sequence of Halomonas olivaria, a Moderately Halophilic Bacterium Isolated from Olive Processing Effluents, Obtained by Nanopore Sequencing.</title>
        <authorList>
            <person name="Nagata S."/>
            <person name="Ii K.M."/>
            <person name="Tsukimi T."/>
            <person name="Miura M.C."/>
            <person name="Galipon J."/>
            <person name="Arakawa K."/>
        </authorList>
    </citation>
    <scope>NUCLEOTIDE SEQUENCE [LARGE SCALE GENOMIC DNA]</scope>
    <source>
        <strain evidence="11">TYRC17</strain>
    </source>
</reference>
<comment type="similarity">
    <text evidence="2">Belongs to the PEP-utilizing enzyme family.</text>
</comment>
<dbReference type="InterPro" id="IPR023151">
    <property type="entry name" value="PEP_util_CS"/>
</dbReference>
<dbReference type="Proteomes" id="UP000289555">
    <property type="component" value="Chromosome"/>
</dbReference>
<evidence type="ECO:0000259" key="8">
    <source>
        <dbReference type="Pfam" id="PF02896"/>
    </source>
</evidence>
<proteinExistence type="inferred from homology"/>
<evidence type="ECO:0000259" key="7">
    <source>
        <dbReference type="Pfam" id="PF00391"/>
    </source>
</evidence>
<dbReference type="Gene3D" id="3.50.30.10">
    <property type="entry name" value="Phosphohistidine domain"/>
    <property type="match status" value="1"/>
</dbReference>
<feature type="domain" description="Phosphotransferase system enzyme I N-terminal" evidence="9">
    <location>
        <begin position="14"/>
        <end position="109"/>
    </location>
</feature>
<dbReference type="InterPro" id="IPR040442">
    <property type="entry name" value="Pyrv_kinase-like_dom_sf"/>
</dbReference>
<sequence>MVITPPSDLNSVPDLIPSDQDYEVARLKEAIGKTRSEIRAAAERLASRISAQELALFDVYQQMLGEAALADEVEKRIREGQWAPGALADVVRRHVQYLERVDDNYLRERAADIRDLGRRVLAHLQEDTPSTPETYPDNAILVGDEISVAMLGEVPREKLKGLVSVRGSSTSHVAIVARAMGIPTVLGMVDLPLPRLGGAPVVLDGHRGRLFVRPAPELTARYESLIAEEEALSELLEHEQDLPSATPDGRTMPLMVNTGLAVDATALLKSRIGGVGLYRTEVPFMITERFPGEKEQTKLYREQLEGFAPLPVVMRTLDIGGDKDLPYFPIEEANPFLGWRGMRVTLDHPEVLMVQLRAMLKASIDLDNLYVLFPMITNVEEVDEALRLLDRAILELGEEGITVVRPKVGVMIEVPATIYQMDALSKRVDFFSVGSNDLTQYLLAVDRNNPGYPASTMPCTRRY</sequence>
<feature type="domain" description="PEP-utilising enzyme mobile" evidence="7">
    <location>
        <begin position="136"/>
        <end position="208"/>
    </location>
</feature>
<organism evidence="10 11">
    <name type="scientific">Vreelandella olivaria</name>
    <dbReference type="NCBI Taxonomy" id="390919"/>
    <lineage>
        <taxon>Bacteria</taxon>
        <taxon>Pseudomonadati</taxon>
        <taxon>Pseudomonadota</taxon>
        <taxon>Gammaproteobacteria</taxon>
        <taxon>Oceanospirillales</taxon>
        <taxon>Halomonadaceae</taxon>
        <taxon>Vreelandella</taxon>
    </lineage>
</organism>
<dbReference type="PRINTS" id="PR01736">
    <property type="entry name" value="PHPHTRNFRASE"/>
</dbReference>
<dbReference type="PROSITE" id="PS00742">
    <property type="entry name" value="PEP_ENZYMES_2"/>
    <property type="match status" value="1"/>
</dbReference>
<evidence type="ECO:0000313" key="11">
    <source>
        <dbReference type="Proteomes" id="UP000289555"/>
    </source>
</evidence>
<dbReference type="InterPro" id="IPR036637">
    <property type="entry name" value="Phosphohistidine_dom_sf"/>
</dbReference>
<feature type="domain" description="PEP-utilising enzyme C-terminal" evidence="8">
    <location>
        <begin position="236"/>
        <end position="450"/>
    </location>
</feature>
<dbReference type="Pfam" id="PF02896">
    <property type="entry name" value="PEP-utilizers_C"/>
    <property type="match status" value="1"/>
</dbReference>
<dbReference type="InterPro" id="IPR000121">
    <property type="entry name" value="PEP_util_C"/>
</dbReference>
<accession>A0ABM7GHG2</accession>
<dbReference type="SUPFAM" id="SSF51621">
    <property type="entry name" value="Phosphoenolpyruvate/pyruvate domain"/>
    <property type="match status" value="1"/>
</dbReference>
<dbReference type="InterPro" id="IPR008731">
    <property type="entry name" value="PTS_EIN"/>
</dbReference>
<keyword evidence="3" id="KW-0808">Transferase</keyword>
<evidence type="ECO:0000256" key="4">
    <source>
        <dbReference type="ARBA" id="ARBA00022723"/>
    </source>
</evidence>
<dbReference type="EMBL" id="AP019416">
    <property type="protein sequence ID" value="BBI49823.1"/>
    <property type="molecule type" value="Genomic_DNA"/>
</dbReference>
<gene>
    <name evidence="10" type="ORF">HORIV_22440</name>
</gene>
<dbReference type="InterPro" id="IPR036618">
    <property type="entry name" value="PtsI_HPr-bd_sf"/>
</dbReference>
<dbReference type="PANTHER" id="PTHR46244:SF1">
    <property type="entry name" value="PHOSPHOENOLPYRUVATE-DEPENDENT PHOSPHOTRANSFERASE SYSTEM"/>
    <property type="match status" value="1"/>
</dbReference>
<dbReference type="InterPro" id="IPR015813">
    <property type="entry name" value="Pyrv/PenolPyrv_kinase-like_dom"/>
</dbReference>
<evidence type="ECO:0000256" key="5">
    <source>
        <dbReference type="ARBA" id="ARBA00022777"/>
    </source>
</evidence>
<dbReference type="Gene3D" id="3.20.20.60">
    <property type="entry name" value="Phosphoenolpyruvate-binding domains"/>
    <property type="match status" value="1"/>
</dbReference>
<dbReference type="Pfam" id="PF05524">
    <property type="entry name" value="PEP-utilisers_N"/>
    <property type="match status" value="1"/>
</dbReference>
<name>A0ABM7GHG2_9GAMM</name>
<evidence type="ECO:0000259" key="9">
    <source>
        <dbReference type="Pfam" id="PF05524"/>
    </source>
</evidence>
<evidence type="ECO:0000256" key="2">
    <source>
        <dbReference type="ARBA" id="ARBA00007837"/>
    </source>
</evidence>
<evidence type="ECO:0000256" key="3">
    <source>
        <dbReference type="ARBA" id="ARBA00022679"/>
    </source>
</evidence>
<comment type="cofactor">
    <cofactor evidence="1">
        <name>Mg(2+)</name>
        <dbReference type="ChEBI" id="CHEBI:18420"/>
    </cofactor>
</comment>
<evidence type="ECO:0000256" key="1">
    <source>
        <dbReference type="ARBA" id="ARBA00001946"/>
    </source>
</evidence>
<keyword evidence="6" id="KW-0460">Magnesium</keyword>
<keyword evidence="11" id="KW-1185">Reference proteome</keyword>